<reference evidence="2 3" key="1">
    <citation type="submission" date="2024-05" db="EMBL/GenBank/DDBJ databases">
        <authorList>
            <person name="Liu Q."/>
            <person name="Xin Y.-H."/>
        </authorList>
    </citation>
    <scope>NUCLEOTIDE SEQUENCE [LARGE SCALE GENOMIC DNA]</scope>
    <source>
        <strain evidence="2 3">CGMCC 1.10181</strain>
    </source>
</reference>
<organism evidence="2 3">
    <name type="scientific">Sphingomonas oligophenolica</name>
    <dbReference type="NCBI Taxonomy" id="301154"/>
    <lineage>
        <taxon>Bacteria</taxon>
        <taxon>Pseudomonadati</taxon>
        <taxon>Pseudomonadota</taxon>
        <taxon>Alphaproteobacteria</taxon>
        <taxon>Sphingomonadales</taxon>
        <taxon>Sphingomonadaceae</taxon>
        <taxon>Sphingomonas</taxon>
    </lineage>
</organism>
<evidence type="ECO:0000313" key="3">
    <source>
        <dbReference type="Proteomes" id="UP001419910"/>
    </source>
</evidence>
<dbReference type="SUPFAM" id="SSF51197">
    <property type="entry name" value="Clavaminate synthase-like"/>
    <property type="match status" value="1"/>
</dbReference>
<comment type="caution">
    <text evidence="2">The sequence shown here is derived from an EMBL/GenBank/DDBJ whole genome shotgun (WGS) entry which is preliminary data.</text>
</comment>
<evidence type="ECO:0000259" key="1">
    <source>
        <dbReference type="Pfam" id="PF05118"/>
    </source>
</evidence>
<name>A0ABU9XZH7_9SPHN</name>
<feature type="domain" description="Aspartyl/asparaginy/proline hydroxylase" evidence="1">
    <location>
        <begin position="24"/>
        <end position="186"/>
    </location>
</feature>
<sequence length="199" mass="22750">MLDLPQQSPFSFADRVRLPFAFDVARMRADLEAVTEGNWVEHLVRQNYEGDWDVLPLRFTAGATHPVMQIYADPTATAFEDGPALDRTPCFREILARFQCPLQSVRLMRLTPGSVIKEHFDLDLAAEWGTARIHIPITTNPQVEFLLNQRRIVMEPGSAWYLRLSDAHSVANRGTTDRVHLVIDCIANEWLIEQLHWAS</sequence>
<protein>
    <submittedName>
        <fullName evidence="2">Aspartyl/asparaginyl beta-hydroxylase domain-containing protein</fullName>
    </submittedName>
</protein>
<dbReference type="Pfam" id="PF05118">
    <property type="entry name" value="Asp_Arg_Hydrox"/>
    <property type="match status" value="1"/>
</dbReference>
<proteinExistence type="predicted"/>
<gene>
    <name evidence="2" type="ORF">ABC974_04970</name>
</gene>
<accession>A0ABU9XZH7</accession>
<dbReference type="RefSeq" id="WP_343891629.1">
    <property type="nucleotide sequence ID" value="NZ_BAAAEH010000047.1"/>
</dbReference>
<keyword evidence="3" id="KW-1185">Reference proteome</keyword>
<dbReference type="EMBL" id="JBDIME010000003">
    <property type="protein sequence ID" value="MEN2788969.1"/>
    <property type="molecule type" value="Genomic_DNA"/>
</dbReference>
<dbReference type="Proteomes" id="UP001419910">
    <property type="component" value="Unassembled WGS sequence"/>
</dbReference>
<evidence type="ECO:0000313" key="2">
    <source>
        <dbReference type="EMBL" id="MEN2788969.1"/>
    </source>
</evidence>
<dbReference type="Gene3D" id="2.60.120.330">
    <property type="entry name" value="B-lactam Antibiotic, Isopenicillin N Synthase, Chain"/>
    <property type="match status" value="1"/>
</dbReference>
<dbReference type="InterPro" id="IPR027443">
    <property type="entry name" value="IPNS-like_sf"/>
</dbReference>
<dbReference type="InterPro" id="IPR007803">
    <property type="entry name" value="Asp/Arg/Pro-Hydrxlase"/>
</dbReference>